<feature type="domain" description="Histidine kinase/HSP90-like ATPase" evidence="10">
    <location>
        <begin position="302"/>
        <end position="392"/>
    </location>
</feature>
<dbReference type="InterPro" id="IPR050482">
    <property type="entry name" value="Sensor_HK_TwoCompSys"/>
</dbReference>
<proteinExistence type="predicted"/>
<dbReference type="GO" id="GO:0000155">
    <property type="term" value="F:phosphorelay sensor kinase activity"/>
    <property type="evidence" value="ECO:0007669"/>
    <property type="project" value="InterPro"/>
</dbReference>
<dbReference type="CDD" id="cd16917">
    <property type="entry name" value="HATPase_UhpB-NarQ-NarX-like"/>
    <property type="match status" value="1"/>
</dbReference>
<name>A0A426V0P4_9ACTN</name>
<keyword evidence="5" id="KW-0547">Nucleotide-binding</keyword>
<dbReference type="Gene3D" id="1.20.5.1930">
    <property type="match status" value="1"/>
</dbReference>
<keyword evidence="4" id="KW-0808">Transferase</keyword>
<evidence type="ECO:0000256" key="1">
    <source>
        <dbReference type="ARBA" id="ARBA00000085"/>
    </source>
</evidence>
<keyword evidence="9" id="KW-0812">Transmembrane</keyword>
<dbReference type="OrthoDB" id="227596at2"/>
<reference evidence="11 12" key="1">
    <citation type="submission" date="2018-12" db="EMBL/GenBank/DDBJ databases">
        <title>Glycomyces sp. YIM 121974 draft genome.</title>
        <authorList>
            <person name="Li Q."/>
        </authorList>
    </citation>
    <scope>NUCLEOTIDE SEQUENCE [LARGE SCALE GENOMIC DNA]</scope>
    <source>
        <strain evidence="11 12">YIM 121974</strain>
    </source>
</reference>
<keyword evidence="9" id="KW-0472">Membrane</keyword>
<evidence type="ECO:0000256" key="3">
    <source>
        <dbReference type="ARBA" id="ARBA00022553"/>
    </source>
</evidence>
<organism evidence="11 12">
    <name type="scientific">Glycomyces terrestris</name>
    <dbReference type="NCBI Taxonomy" id="2493553"/>
    <lineage>
        <taxon>Bacteria</taxon>
        <taxon>Bacillati</taxon>
        <taxon>Actinomycetota</taxon>
        <taxon>Actinomycetes</taxon>
        <taxon>Glycomycetales</taxon>
        <taxon>Glycomycetaceae</taxon>
        <taxon>Glycomyces</taxon>
    </lineage>
</organism>
<keyword evidence="12" id="KW-1185">Reference proteome</keyword>
<dbReference type="GO" id="GO:0016020">
    <property type="term" value="C:membrane"/>
    <property type="evidence" value="ECO:0007669"/>
    <property type="project" value="InterPro"/>
</dbReference>
<evidence type="ECO:0000256" key="4">
    <source>
        <dbReference type="ARBA" id="ARBA00022679"/>
    </source>
</evidence>
<dbReference type="InterPro" id="IPR036890">
    <property type="entry name" value="HATPase_C_sf"/>
</dbReference>
<dbReference type="InterPro" id="IPR011712">
    <property type="entry name" value="Sig_transdc_His_kin_sub3_dim/P"/>
</dbReference>
<dbReference type="Pfam" id="PF02518">
    <property type="entry name" value="HATPase_c"/>
    <property type="match status" value="1"/>
</dbReference>
<protein>
    <recommendedName>
        <fullName evidence="2">histidine kinase</fullName>
        <ecNumber evidence="2">2.7.13.3</ecNumber>
    </recommendedName>
</protein>
<dbReference type="PANTHER" id="PTHR24421">
    <property type="entry name" value="NITRATE/NITRITE SENSOR PROTEIN NARX-RELATED"/>
    <property type="match status" value="1"/>
</dbReference>
<dbReference type="GO" id="GO:0005524">
    <property type="term" value="F:ATP binding"/>
    <property type="evidence" value="ECO:0007669"/>
    <property type="project" value="UniProtKB-KW"/>
</dbReference>
<feature type="transmembrane region" description="Helical" evidence="9">
    <location>
        <begin position="151"/>
        <end position="169"/>
    </location>
</feature>
<gene>
    <name evidence="11" type="ORF">EIW28_07505</name>
</gene>
<dbReference type="SMART" id="SM00387">
    <property type="entry name" value="HATPase_c"/>
    <property type="match status" value="1"/>
</dbReference>
<dbReference type="Gene3D" id="3.30.565.10">
    <property type="entry name" value="Histidine kinase-like ATPase, C-terminal domain"/>
    <property type="match status" value="1"/>
</dbReference>
<dbReference type="InterPro" id="IPR003594">
    <property type="entry name" value="HATPase_dom"/>
</dbReference>
<feature type="transmembrane region" description="Helical" evidence="9">
    <location>
        <begin position="20"/>
        <end position="38"/>
    </location>
</feature>
<evidence type="ECO:0000256" key="7">
    <source>
        <dbReference type="ARBA" id="ARBA00022840"/>
    </source>
</evidence>
<keyword evidence="8" id="KW-0902">Two-component regulatory system</keyword>
<dbReference type="RefSeq" id="WP_125247086.1">
    <property type="nucleotide sequence ID" value="NZ_RSEB01000002.1"/>
</dbReference>
<feature type="transmembrane region" description="Helical" evidence="9">
    <location>
        <begin position="74"/>
        <end position="93"/>
    </location>
</feature>
<dbReference type="EMBL" id="RSEB01000002">
    <property type="protein sequence ID" value="RRS00407.1"/>
    <property type="molecule type" value="Genomic_DNA"/>
</dbReference>
<accession>A0A426V0P4</accession>
<evidence type="ECO:0000256" key="8">
    <source>
        <dbReference type="ARBA" id="ARBA00023012"/>
    </source>
</evidence>
<keyword evidence="7" id="KW-0067">ATP-binding</keyword>
<evidence type="ECO:0000313" key="11">
    <source>
        <dbReference type="EMBL" id="RRS00407.1"/>
    </source>
</evidence>
<dbReference type="EC" id="2.7.13.3" evidence="2"/>
<sequence>MPLPSRPRRPDGLPAAPVPWVSPALYAAVAVAGAYAGLRGLGDTRALPFAAGLAALAALDWGERRRWPAGTPPLPGTLLLAVRLGLFLVVAAADGSGLSRVLFLLLPFGAYFVLGPAASVAAGALCLGGIVIGFQLADPAWHGRTEAVADVLMFAIGLVLAVAMASVAVEEQRQRARVESSHARLRAYADQVADLSAAAERGRLARDIHDGLGHHLTAISVLLEKAAAYRDRDAAVADAAVADARHSAQRALEEVRASVRTLRADAEPFRLAASLEELALRSGRSPLVVVEAGGDEGPFTRDALVALFRAAQEGVTNARRHAGAERVEVRLRLEADRGRLVVADDGRGFAAGREGAGLAGMRERLELAGGTLAVESAPGAGTRLTAVVPSAAG</sequence>
<evidence type="ECO:0000256" key="2">
    <source>
        <dbReference type="ARBA" id="ARBA00012438"/>
    </source>
</evidence>
<feature type="transmembrane region" description="Helical" evidence="9">
    <location>
        <begin position="105"/>
        <end position="131"/>
    </location>
</feature>
<comment type="caution">
    <text evidence="11">The sequence shown here is derived from an EMBL/GenBank/DDBJ whole genome shotgun (WGS) entry which is preliminary data.</text>
</comment>
<feature type="transmembrane region" description="Helical" evidence="9">
    <location>
        <begin position="45"/>
        <end position="62"/>
    </location>
</feature>
<dbReference type="SUPFAM" id="SSF55874">
    <property type="entry name" value="ATPase domain of HSP90 chaperone/DNA topoisomerase II/histidine kinase"/>
    <property type="match status" value="1"/>
</dbReference>
<dbReference type="Pfam" id="PF07730">
    <property type="entry name" value="HisKA_3"/>
    <property type="match status" value="1"/>
</dbReference>
<evidence type="ECO:0000256" key="9">
    <source>
        <dbReference type="SAM" id="Phobius"/>
    </source>
</evidence>
<evidence type="ECO:0000256" key="6">
    <source>
        <dbReference type="ARBA" id="ARBA00022777"/>
    </source>
</evidence>
<dbReference type="AlphaFoldDB" id="A0A426V0P4"/>
<keyword evidence="9" id="KW-1133">Transmembrane helix</keyword>
<keyword evidence="3" id="KW-0597">Phosphoprotein</keyword>
<keyword evidence="6 11" id="KW-0418">Kinase</keyword>
<dbReference type="GO" id="GO:0046983">
    <property type="term" value="F:protein dimerization activity"/>
    <property type="evidence" value="ECO:0007669"/>
    <property type="project" value="InterPro"/>
</dbReference>
<evidence type="ECO:0000259" key="10">
    <source>
        <dbReference type="SMART" id="SM00387"/>
    </source>
</evidence>
<dbReference type="Proteomes" id="UP000277256">
    <property type="component" value="Unassembled WGS sequence"/>
</dbReference>
<comment type="catalytic activity">
    <reaction evidence="1">
        <text>ATP + protein L-histidine = ADP + protein N-phospho-L-histidine.</text>
        <dbReference type="EC" id="2.7.13.3"/>
    </reaction>
</comment>
<evidence type="ECO:0000313" key="12">
    <source>
        <dbReference type="Proteomes" id="UP000277256"/>
    </source>
</evidence>
<dbReference type="PANTHER" id="PTHR24421:SF10">
    <property type="entry name" value="NITRATE_NITRITE SENSOR PROTEIN NARQ"/>
    <property type="match status" value="1"/>
</dbReference>
<evidence type="ECO:0000256" key="5">
    <source>
        <dbReference type="ARBA" id="ARBA00022741"/>
    </source>
</evidence>